<keyword evidence="1 3" id="KW-0378">Hydrolase</keyword>
<organism evidence="3 4">
    <name type="scientific">Pararobbsia silviterrae</name>
    <dbReference type="NCBI Taxonomy" id="1792498"/>
    <lineage>
        <taxon>Bacteria</taxon>
        <taxon>Pseudomonadati</taxon>
        <taxon>Pseudomonadota</taxon>
        <taxon>Betaproteobacteria</taxon>
        <taxon>Burkholderiales</taxon>
        <taxon>Burkholderiaceae</taxon>
        <taxon>Pararobbsia</taxon>
    </lineage>
</organism>
<dbReference type="Gene3D" id="3.40.50.1820">
    <property type="entry name" value="alpha/beta hydrolase"/>
    <property type="match status" value="1"/>
</dbReference>
<proteinExistence type="predicted"/>
<dbReference type="Proteomes" id="UP000270342">
    <property type="component" value="Unassembled WGS sequence"/>
</dbReference>
<evidence type="ECO:0000313" key="4">
    <source>
        <dbReference type="Proteomes" id="UP000270342"/>
    </source>
</evidence>
<reference evidence="3 4" key="1">
    <citation type="submission" date="2018-10" db="EMBL/GenBank/DDBJ databases">
        <title>Robbsia sp. DHC34, isolated from soil.</title>
        <authorList>
            <person name="Gao Z.-H."/>
            <person name="Qiu L.-H."/>
        </authorList>
    </citation>
    <scope>NUCLEOTIDE SEQUENCE [LARGE SCALE GENOMIC DNA]</scope>
    <source>
        <strain evidence="3 4">DHC34</strain>
    </source>
</reference>
<dbReference type="InterPro" id="IPR029058">
    <property type="entry name" value="AB_hydrolase_fold"/>
</dbReference>
<feature type="domain" description="Alpha/beta hydrolase fold-3" evidence="2">
    <location>
        <begin position="63"/>
        <end position="268"/>
    </location>
</feature>
<dbReference type="OrthoDB" id="9794445at2"/>
<dbReference type="PANTHER" id="PTHR48081:SF8">
    <property type="entry name" value="ALPHA_BETA HYDROLASE FOLD-3 DOMAIN-CONTAINING PROTEIN-RELATED"/>
    <property type="match status" value="1"/>
</dbReference>
<dbReference type="SUPFAM" id="SSF53474">
    <property type="entry name" value="alpha/beta-Hydrolases"/>
    <property type="match status" value="1"/>
</dbReference>
<accession>A0A494XZA6</accession>
<dbReference type="PANTHER" id="PTHR48081">
    <property type="entry name" value="AB HYDROLASE SUPERFAMILY PROTEIN C4A8.06C"/>
    <property type="match status" value="1"/>
</dbReference>
<evidence type="ECO:0000256" key="1">
    <source>
        <dbReference type="ARBA" id="ARBA00022801"/>
    </source>
</evidence>
<gene>
    <name evidence="3" type="ORF">D7S86_11595</name>
</gene>
<dbReference type="GO" id="GO:0016787">
    <property type="term" value="F:hydrolase activity"/>
    <property type="evidence" value="ECO:0007669"/>
    <property type="project" value="UniProtKB-KW"/>
</dbReference>
<dbReference type="InterPro" id="IPR050300">
    <property type="entry name" value="GDXG_lipolytic_enzyme"/>
</dbReference>
<keyword evidence="4" id="KW-1185">Reference proteome</keyword>
<dbReference type="EMBL" id="RBZU01000004">
    <property type="protein sequence ID" value="RKP55847.1"/>
    <property type="molecule type" value="Genomic_DNA"/>
</dbReference>
<comment type="caution">
    <text evidence="3">The sequence shown here is derived from an EMBL/GenBank/DDBJ whole genome shotgun (WGS) entry which is preliminary data.</text>
</comment>
<dbReference type="AlphaFoldDB" id="A0A494XZA6"/>
<evidence type="ECO:0000313" key="3">
    <source>
        <dbReference type="EMBL" id="RKP55847.1"/>
    </source>
</evidence>
<evidence type="ECO:0000259" key="2">
    <source>
        <dbReference type="Pfam" id="PF07859"/>
    </source>
</evidence>
<name>A0A494XZA6_9BURK</name>
<protein>
    <submittedName>
        <fullName evidence="3">Alpha/beta hydrolase</fullName>
    </submittedName>
</protein>
<dbReference type="Pfam" id="PF07859">
    <property type="entry name" value="Abhydrolase_3"/>
    <property type="match status" value="1"/>
</dbReference>
<dbReference type="RefSeq" id="WP_121086549.1">
    <property type="nucleotide sequence ID" value="NZ_RBZU01000004.1"/>
</dbReference>
<dbReference type="InterPro" id="IPR013094">
    <property type="entry name" value="AB_hydrolase_3"/>
</dbReference>
<sequence length="301" mass="32537">MFRPTAEFDALQHRTRVNTGFPSEFAAMAAQLKVEEVRIAGYAQPITLRIYRPVPHAKALPVVLYFHGGGFVRGALADAELTASELALRTPAVLISVGYSLAPEFPFPAAPEDAYRAARWAFVNARKWGGTPQRIGVAGHDAGANIAASLALIVRDRGDVPIHAQALLAPLLDPSMTRIADERKLRQADTDVSECARCYRAYLPDPAHRLHPYAAPLESTRLAGLPAAFIASAEHDLLHVEAERYASHLIAAGVPTQVRRHKSAQHDALPTLPEVLDELSGFFRQRLGGATVSAPLAEASL</sequence>